<sequence length="449" mass="49633">MTIEEDRPIRKHQVPSAPGPLCDLDGYRSFLTGEVDDWLDTQGRPVGEIRSGSDTRCQVHTRYETCRYPGSRVHSGLPMNVSALRGLTANWAEVRRLVQLLRAAYYRDAGPEQESTLLDVARISYFGQQLPAYYAHSRADVENHAVPPSLAALHKMLAGVFGTAKTMLLDAVGRGGVFDKVVVTPRQFVDYAEQHGLLVGRSGTEVCAGPPKLIDEVVHRLMAHPGPPGDESEQTALPPIDWPAFSAYARAVADFNLTTIACAIRGRELGRRLHSILAAGPLNRMPRPSTRLIEQHFERHGDNGFGMKSQPQLRLLDGSSGELMLRGAVALVSADLRARMTDRLLDPSYTIEDSDRNDYAMEFLYTSGIRALAPTAAEVTQLTTLVSRSVAFEDEQIELQQSIHARMCTAVPGSPFAAIKPTREVVQHLFGELPTSYFCIPTSRRYSRR</sequence>
<dbReference type="RefSeq" id="WP_187688089.1">
    <property type="nucleotide sequence ID" value="NZ_AP023396.1"/>
</dbReference>
<dbReference type="EMBL" id="AP023396">
    <property type="protein sequence ID" value="BCK54897.1"/>
    <property type="molecule type" value="Genomic_DNA"/>
</dbReference>
<organism evidence="1 2">
    <name type="scientific">Nocardia wallacei</name>
    <dbReference type="NCBI Taxonomy" id="480035"/>
    <lineage>
        <taxon>Bacteria</taxon>
        <taxon>Bacillati</taxon>
        <taxon>Actinomycetota</taxon>
        <taxon>Actinomycetes</taxon>
        <taxon>Mycobacteriales</taxon>
        <taxon>Nocardiaceae</taxon>
        <taxon>Nocardia</taxon>
    </lineage>
</organism>
<dbReference type="KEGG" id="nwl:NWFMUON74_26690"/>
<dbReference type="AlphaFoldDB" id="A0A7G1KI45"/>
<name>A0A7G1KI45_9NOCA</name>
<keyword evidence="2" id="KW-1185">Reference proteome</keyword>
<dbReference type="Proteomes" id="UP000516173">
    <property type="component" value="Chromosome"/>
</dbReference>
<accession>A0A7G1KI45</accession>
<reference evidence="1 2" key="1">
    <citation type="submission" date="2020-08" db="EMBL/GenBank/DDBJ databases">
        <title>Genome Sequencing of Nocardia wallacei strain FMUON74 and assembly.</title>
        <authorList>
            <person name="Toyokawa M."/>
            <person name="Uesaka K."/>
        </authorList>
    </citation>
    <scope>NUCLEOTIDE SEQUENCE [LARGE SCALE GENOMIC DNA]</scope>
    <source>
        <strain evidence="1 2">FMUON74</strain>
    </source>
</reference>
<protein>
    <submittedName>
        <fullName evidence="1">Uncharacterized protein</fullName>
    </submittedName>
</protein>
<evidence type="ECO:0000313" key="1">
    <source>
        <dbReference type="EMBL" id="BCK54897.1"/>
    </source>
</evidence>
<evidence type="ECO:0000313" key="2">
    <source>
        <dbReference type="Proteomes" id="UP000516173"/>
    </source>
</evidence>
<gene>
    <name evidence="1" type="ORF">NWFMUON74_26690</name>
</gene>
<proteinExistence type="predicted"/>
<dbReference type="GeneID" id="80347218"/>